<dbReference type="Proteomes" id="UP000825699">
    <property type="component" value="Unassembled WGS sequence"/>
</dbReference>
<dbReference type="Proteomes" id="UP000238523">
    <property type="component" value="Chromosome"/>
</dbReference>
<protein>
    <submittedName>
        <fullName evidence="2">Uncharacterized protein</fullName>
    </submittedName>
</protein>
<evidence type="ECO:0000313" key="2">
    <source>
        <dbReference type="EMBL" id="AUW41804.1"/>
    </source>
</evidence>
<gene>
    <name evidence="2" type="ORF">CUJ84_Chr001408</name>
    <name evidence="3" type="ORF">HFO42_25535</name>
</gene>
<reference evidence="2 4" key="1">
    <citation type="submission" date="2017-11" db="EMBL/GenBank/DDBJ databases">
        <title>Complete genome of Rhizobium leguminosarum Norway, an ineffective micro-symbiont.</title>
        <authorList>
            <person name="Hoffrichter A."/>
            <person name="Liang J."/>
            <person name="Brachmann A."/>
            <person name="Marin M."/>
        </authorList>
    </citation>
    <scope>NUCLEOTIDE SEQUENCE [LARGE SCALE GENOMIC DNA]</scope>
    <source>
        <strain evidence="2 4">Norway</strain>
    </source>
</reference>
<dbReference type="EMBL" id="JAAXEP010000014">
    <property type="protein sequence ID" value="MBY5631424.1"/>
    <property type="molecule type" value="Genomic_DNA"/>
</dbReference>
<sequence>MNRSNGLYVIIGVLVVAVIGLGAYIFHEESKPQGIEMSIGKNGVSIEQN</sequence>
<dbReference type="EMBL" id="CP025012">
    <property type="protein sequence ID" value="AUW41804.1"/>
    <property type="molecule type" value="Genomic_DNA"/>
</dbReference>
<evidence type="ECO:0000313" key="3">
    <source>
        <dbReference type="EMBL" id="MBY5631424.1"/>
    </source>
</evidence>
<dbReference type="AlphaFoldDB" id="A0A2K9Z0P2"/>
<keyword evidence="1" id="KW-1133">Transmembrane helix</keyword>
<organism evidence="2 4">
    <name type="scientific">Rhizobium leguminosarum</name>
    <dbReference type="NCBI Taxonomy" id="384"/>
    <lineage>
        <taxon>Bacteria</taxon>
        <taxon>Pseudomonadati</taxon>
        <taxon>Pseudomonadota</taxon>
        <taxon>Alphaproteobacteria</taxon>
        <taxon>Hyphomicrobiales</taxon>
        <taxon>Rhizobiaceae</taxon>
        <taxon>Rhizobium/Agrobacterium group</taxon>
        <taxon>Rhizobium</taxon>
    </lineage>
</organism>
<evidence type="ECO:0000256" key="1">
    <source>
        <dbReference type="SAM" id="Phobius"/>
    </source>
</evidence>
<name>A0A2K9Z0P2_RHILE</name>
<proteinExistence type="predicted"/>
<keyword evidence="1" id="KW-0812">Transmembrane</keyword>
<feature type="transmembrane region" description="Helical" evidence="1">
    <location>
        <begin position="6"/>
        <end position="26"/>
    </location>
</feature>
<dbReference type="GeneID" id="84669354"/>
<evidence type="ECO:0000313" key="4">
    <source>
        <dbReference type="Proteomes" id="UP000238523"/>
    </source>
</evidence>
<dbReference type="RefSeq" id="WP_012756918.1">
    <property type="nucleotide sequence ID" value="NZ_CP018228.1"/>
</dbReference>
<keyword evidence="1" id="KW-0472">Membrane</keyword>
<reference evidence="3" key="2">
    <citation type="submission" date="2020-04" db="EMBL/GenBank/DDBJ databases">
        <title>Global-level population genomics supports evidence of horizontal gene transfer on evolution of Rhizobia in Lentils.</title>
        <authorList>
            <person name="Gai Y."/>
            <person name="Cook D."/>
            <person name="Riely B."/>
        </authorList>
    </citation>
    <scope>NUCLEOTIDE SEQUENCE</scope>
    <source>
        <strain evidence="3">Derici101B</strain>
    </source>
</reference>
<accession>A0A2K9Z0P2</accession>